<feature type="compositionally biased region" description="Polar residues" evidence="1">
    <location>
        <begin position="197"/>
        <end position="206"/>
    </location>
</feature>
<sequence>MEAQCNNQSLEENMSASAPESDESASRAHSCVTVRIHDELDVETNVEHRPDGSIMVDIRRRRHDPQPRRALPQVSPRTPIRHRGSHRPSTFGPFGPFGSLRIANLQRPVNVQHAPLGTLSRSGRIWNFGEVAELDEANDLNPATPPPTYQESLVMPRYEENFNQGQARLASPPSPVRHINRANFPILRWIDSSENSTANEAQVSSSEQRDHGSDDSTLVSPQSDTFPNRPSSSPPSSPQQNSISFSGQADIPDEETSLDNTGQLETS</sequence>
<evidence type="ECO:0000313" key="3">
    <source>
        <dbReference type="Proteomes" id="UP000800096"/>
    </source>
</evidence>
<dbReference type="AlphaFoldDB" id="A0A6A5QT65"/>
<feature type="region of interest" description="Disordered" evidence="1">
    <location>
        <begin position="197"/>
        <end position="267"/>
    </location>
</feature>
<protein>
    <submittedName>
        <fullName evidence="2">Uncharacterized protein</fullName>
    </submittedName>
</protein>
<proteinExistence type="predicted"/>
<accession>A0A6A5QT65</accession>
<feature type="compositionally biased region" description="Polar residues" evidence="1">
    <location>
        <begin position="1"/>
        <end position="14"/>
    </location>
</feature>
<gene>
    <name evidence="2" type="ORF">BDU57DRAFT_526993</name>
</gene>
<dbReference type="Proteomes" id="UP000800096">
    <property type="component" value="Unassembled WGS sequence"/>
</dbReference>
<organism evidence="2 3">
    <name type="scientific">Ampelomyces quisqualis</name>
    <name type="common">Powdery mildew agent</name>
    <dbReference type="NCBI Taxonomy" id="50730"/>
    <lineage>
        <taxon>Eukaryota</taxon>
        <taxon>Fungi</taxon>
        <taxon>Dikarya</taxon>
        <taxon>Ascomycota</taxon>
        <taxon>Pezizomycotina</taxon>
        <taxon>Dothideomycetes</taxon>
        <taxon>Pleosporomycetidae</taxon>
        <taxon>Pleosporales</taxon>
        <taxon>Pleosporineae</taxon>
        <taxon>Phaeosphaeriaceae</taxon>
        <taxon>Ampelomyces</taxon>
    </lineage>
</organism>
<feature type="region of interest" description="Disordered" evidence="1">
    <location>
        <begin position="62"/>
        <end position="91"/>
    </location>
</feature>
<feature type="compositionally biased region" description="Polar residues" evidence="1">
    <location>
        <begin position="215"/>
        <end position="225"/>
    </location>
</feature>
<evidence type="ECO:0000256" key="1">
    <source>
        <dbReference type="SAM" id="MobiDB-lite"/>
    </source>
</evidence>
<reference evidence="2" key="1">
    <citation type="journal article" date="2020" name="Stud. Mycol.">
        <title>101 Dothideomycetes genomes: a test case for predicting lifestyles and emergence of pathogens.</title>
        <authorList>
            <person name="Haridas S."/>
            <person name="Albert R."/>
            <person name="Binder M."/>
            <person name="Bloem J."/>
            <person name="Labutti K."/>
            <person name="Salamov A."/>
            <person name="Andreopoulos B."/>
            <person name="Baker S."/>
            <person name="Barry K."/>
            <person name="Bills G."/>
            <person name="Bluhm B."/>
            <person name="Cannon C."/>
            <person name="Castanera R."/>
            <person name="Culley D."/>
            <person name="Daum C."/>
            <person name="Ezra D."/>
            <person name="Gonzalez J."/>
            <person name="Henrissat B."/>
            <person name="Kuo A."/>
            <person name="Liang C."/>
            <person name="Lipzen A."/>
            <person name="Lutzoni F."/>
            <person name="Magnuson J."/>
            <person name="Mondo S."/>
            <person name="Nolan M."/>
            <person name="Ohm R."/>
            <person name="Pangilinan J."/>
            <person name="Park H.-J."/>
            <person name="Ramirez L."/>
            <person name="Alfaro M."/>
            <person name="Sun H."/>
            <person name="Tritt A."/>
            <person name="Yoshinaga Y."/>
            <person name="Zwiers L.-H."/>
            <person name="Turgeon B."/>
            <person name="Goodwin S."/>
            <person name="Spatafora J."/>
            <person name="Crous P."/>
            <person name="Grigoriev I."/>
        </authorList>
    </citation>
    <scope>NUCLEOTIDE SEQUENCE</scope>
    <source>
        <strain evidence="2">HMLAC05119</strain>
    </source>
</reference>
<evidence type="ECO:0000313" key="2">
    <source>
        <dbReference type="EMBL" id="KAF1918855.1"/>
    </source>
</evidence>
<name>A0A6A5QT65_AMPQU</name>
<dbReference type="EMBL" id="ML979133">
    <property type="protein sequence ID" value="KAF1918855.1"/>
    <property type="molecule type" value="Genomic_DNA"/>
</dbReference>
<feature type="region of interest" description="Disordered" evidence="1">
    <location>
        <begin position="1"/>
        <end position="30"/>
    </location>
</feature>
<keyword evidence="3" id="KW-1185">Reference proteome</keyword>
<feature type="compositionally biased region" description="Polar residues" evidence="1">
    <location>
        <begin position="258"/>
        <end position="267"/>
    </location>
</feature>